<dbReference type="Pfam" id="PF05623">
    <property type="entry name" value="DUF789"/>
    <property type="match status" value="1"/>
</dbReference>
<feature type="compositionally biased region" description="Polar residues" evidence="1">
    <location>
        <begin position="83"/>
        <end position="95"/>
    </location>
</feature>
<dbReference type="Proteomes" id="UP001227230">
    <property type="component" value="Chromosome 10"/>
</dbReference>
<reference evidence="2 3" key="1">
    <citation type="journal article" date="2023" name="Hortic Res">
        <title>The complete reference genome for grapevine (Vitis vinifera L.) genetics and breeding.</title>
        <authorList>
            <person name="Shi X."/>
            <person name="Cao S."/>
            <person name="Wang X."/>
            <person name="Huang S."/>
            <person name="Wang Y."/>
            <person name="Liu Z."/>
            <person name="Liu W."/>
            <person name="Leng X."/>
            <person name="Peng Y."/>
            <person name="Wang N."/>
            <person name="Wang Y."/>
            <person name="Ma Z."/>
            <person name="Xu X."/>
            <person name="Zhang F."/>
            <person name="Xue H."/>
            <person name="Zhong H."/>
            <person name="Wang Y."/>
            <person name="Zhang K."/>
            <person name="Velt A."/>
            <person name="Avia K."/>
            <person name="Holtgrawe D."/>
            <person name="Grimplet J."/>
            <person name="Matus J.T."/>
            <person name="Ware D."/>
            <person name="Wu X."/>
            <person name="Wang H."/>
            <person name="Liu C."/>
            <person name="Fang Y."/>
            <person name="Rustenholz C."/>
            <person name="Cheng Z."/>
            <person name="Xiao H."/>
            <person name="Zhou Y."/>
        </authorList>
    </citation>
    <scope>NUCLEOTIDE SEQUENCE [LARGE SCALE GENOMIC DNA]</scope>
    <source>
        <strain evidence="3">cv. Pinot noir / PN40024</strain>
        <tissue evidence="2">Leaf</tissue>
    </source>
</reference>
<dbReference type="EMBL" id="CP126657">
    <property type="protein sequence ID" value="WJZ97593.1"/>
    <property type="molecule type" value="Genomic_DNA"/>
</dbReference>
<proteinExistence type="predicted"/>
<feature type="region of interest" description="Disordered" evidence="1">
    <location>
        <begin position="83"/>
        <end position="103"/>
    </location>
</feature>
<accession>A0ABY9CQX0</accession>
<dbReference type="PANTHER" id="PTHR31343:SF29">
    <property type="entry name" value="DUF789 DOMAIN-CONTAINING PROTEIN"/>
    <property type="match status" value="1"/>
</dbReference>
<name>A0ABY9CQX0_VITVI</name>
<sequence>MVSINPDSKIKVGALKSLEEGHEREGVRGDCFLLSELWKAYATWSGFGAESPFILENGNTVIQFYHPTLSALQIYTTQPYTSLSDSEGSTAGSSDQEMEEGFEATEDDALTAQLENGQKTRDHLGHLYLHYNEESDPDKRPPFFVKINELADTYPALMTLKSTDLCPDSWVAVAWHPIYSIPEVRKVGELRASYVTYHMLSTSGSL</sequence>
<organism evidence="2 3">
    <name type="scientific">Vitis vinifera</name>
    <name type="common">Grape</name>
    <dbReference type="NCBI Taxonomy" id="29760"/>
    <lineage>
        <taxon>Eukaryota</taxon>
        <taxon>Viridiplantae</taxon>
        <taxon>Streptophyta</taxon>
        <taxon>Embryophyta</taxon>
        <taxon>Tracheophyta</taxon>
        <taxon>Spermatophyta</taxon>
        <taxon>Magnoliopsida</taxon>
        <taxon>eudicotyledons</taxon>
        <taxon>Gunneridae</taxon>
        <taxon>Pentapetalae</taxon>
        <taxon>rosids</taxon>
        <taxon>Vitales</taxon>
        <taxon>Vitaceae</taxon>
        <taxon>Viteae</taxon>
        <taxon>Vitis</taxon>
    </lineage>
</organism>
<keyword evidence="3" id="KW-1185">Reference proteome</keyword>
<dbReference type="PANTHER" id="PTHR31343">
    <property type="entry name" value="T15D22.8"/>
    <property type="match status" value="1"/>
</dbReference>
<protein>
    <submittedName>
        <fullName evidence="2">Uncharacterized protein</fullName>
    </submittedName>
</protein>
<dbReference type="InterPro" id="IPR008507">
    <property type="entry name" value="DUF789"/>
</dbReference>
<evidence type="ECO:0000256" key="1">
    <source>
        <dbReference type="SAM" id="MobiDB-lite"/>
    </source>
</evidence>
<evidence type="ECO:0000313" key="3">
    <source>
        <dbReference type="Proteomes" id="UP001227230"/>
    </source>
</evidence>
<gene>
    <name evidence="2" type="ORF">VitviT2T_016184</name>
</gene>
<evidence type="ECO:0000313" key="2">
    <source>
        <dbReference type="EMBL" id="WJZ97593.1"/>
    </source>
</evidence>